<keyword evidence="3" id="KW-1003">Cell membrane</keyword>
<dbReference type="InterPro" id="IPR017871">
    <property type="entry name" value="ABC_transporter-like_CS"/>
</dbReference>
<keyword evidence="8 10" id="KW-0472">Membrane</keyword>
<keyword evidence="13" id="KW-0378">Hydrolase</keyword>
<evidence type="ECO:0000256" key="2">
    <source>
        <dbReference type="ARBA" id="ARBA00022448"/>
    </source>
</evidence>
<dbReference type="EMBL" id="JXUW01000004">
    <property type="protein sequence ID" value="KJE77639.1"/>
    <property type="molecule type" value="Genomic_DNA"/>
</dbReference>
<dbReference type="FunFam" id="3.40.50.300:FF:000221">
    <property type="entry name" value="Multidrug ABC transporter ATP-binding protein"/>
    <property type="match status" value="1"/>
</dbReference>
<keyword evidence="5" id="KW-0547">Nucleotide-binding</keyword>
<keyword evidence="14" id="KW-1185">Reference proteome</keyword>
<dbReference type="GO" id="GO:0005524">
    <property type="term" value="F:ATP binding"/>
    <property type="evidence" value="ECO:0007669"/>
    <property type="project" value="UniProtKB-KW"/>
</dbReference>
<dbReference type="Pfam" id="PF00005">
    <property type="entry name" value="ABC_tran"/>
    <property type="match status" value="1"/>
</dbReference>
<dbReference type="GO" id="GO:0005886">
    <property type="term" value="C:plasma membrane"/>
    <property type="evidence" value="ECO:0007669"/>
    <property type="project" value="UniProtKB-SubCell"/>
</dbReference>
<dbReference type="CDD" id="cd18550">
    <property type="entry name" value="ABC_6TM_exporter_like"/>
    <property type="match status" value="1"/>
</dbReference>
<feature type="transmembrane region" description="Helical" evidence="10">
    <location>
        <begin position="36"/>
        <end position="57"/>
    </location>
</feature>
<dbReference type="SUPFAM" id="SSF52540">
    <property type="entry name" value="P-loop containing nucleoside triphosphate hydrolases"/>
    <property type="match status" value="1"/>
</dbReference>
<proteinExistence type="inferred from homology"/>
<dbReference type="SUPFAM" id="SSF90123">
    <property type="entry name" value="ABC transporter transmembrane region"/>
    <property type="match status" value="1"/>
</dbReference>
<dbReference type="eggNOG" id="COG1132">
    <property type="taxonomic scope" value="Bacteria"/>
</dbReference>
<feature type="domain" description="ABC transporter" evidence="11">
    <location>
        <begin position="354"/>
        <end position="606"/>
    </location>
</feature>
<keyword evidence="4 10" id="KW-0812">Transmembrane</keyword>
<dbReference type="GO" id="GO:0016887">
    <property type="term" value="F:ATP hydrolysis activity"/>
    <property type="evidence" value="ECO:0007669"/>
    <property type="project" value="InterPro"/>
</dbReference>
<keyword evidence="2" id="KW-0813">Transport</keyword>
<dbReference type="InterPro" id="IPR011527">
    <property type="entry name" value="ABC1_TM_dom"/>
</dbReference>
<dbReference type="STRING" id="1121877.FEAC_07500"/>
<dbReference type="GeneID" id="78372049"/>
<evidence type="ECO:0000256" key="4">
    <source>
        <dbReference type="ARBA" id="ARBA00022692"/>
    </source>
</evidence>
<evidence type="ECO:0000313" key="14">
    <source>
        <dbReference type="Proteomes" id="UP000032336"/>
    </source>
</evidence>
<name>A0A0D8FXD9_9ACTN</name>
<dbReference type="PROSITE" id="PS50893">
    <property type="entry name" value="ABC_TRANSPORTER_2"/>
    <property type="match status" value="1"/>
</dbReference>
<evidence type="ECO:0000259" key="11">
    <source>
        <dbReference type="PROSITE" id="PS50893"/>
    </source>
</evidence>
<comment type="similarity">
    <text evidence="9">Belongs to the ABC transporter superfamily. Siderophore-Fe(3+) uptake transporter (SIUT) (TC 3.A.1.21) family.</text>
</comment>
<evidence type="ECO:0000256" key="9">
    <source>
        <dbReference type="ARBA" id="ARBA00023455"/>
    </source>
</evidence>
<comment type="subcellular location">
    <subcellularLocation>
        <location evidence="1">Cell inner membrane</location>
        <topology evidence="1">Multi-pass membrane protein</topology>
    </subcellularLocation>
</comment>
<dbReference type="SMART" id="SM00382">
    <property type="entry name" value="AAA"/>
    <property type="match status" value="1"/>
</dbReference>
<reference evidence="13 14" key="1">
    <citation type="submission" date="2015-01" db="EMBL/GenBank/DDBJ databases">
        <title>Draft genome of the acidophilic iron oxidizer Ferrimicrobium acidiphilum strain T23.</title>
        <authorList>
            <person name="Poehlein A."/>
            <person name="Eisen S."/>
            <person name="Schloemann M."/>
            <person name="Johnson B.D."/>
            <person name="Daniel R."/>
            <person name="Muehling M."/>
        </authorList>
    </citation>
    <scope>NUCLEOTIDE SEQUENCE [LARGE SCALE GENOMIC DNA]</scope>
    <source>
        <strain evidence="13 14">T23</strain>
    </source>
</reference>
<feature type="transmembrane region" description="Helical" evidence="10">
    <location>
        <begin position="260"/>
        <end position="279"/>
    </location>
</feature>
<evidence type="ECO:0000256" key="7">
    <source>
        <dbReference type="ARBA" id="ARBA00022989"/>
    </source>
</evidence>
<dbReference type="Pfam" id="PF00664">
    <property type="entry name" value="ABC_membrane"/>
    <property type="match status" value="1"/>
</dbReference>
<evidence type="ECO:0000256" key="5">
    <source>
        <dbReference type="ARBA" id="ARBA00022741"/>
    </source>
</evidence>
<dbReference type="PROSITE" id="PS50929">
    <property type="entry name" value="ABC_TM1F"/>
    <property type="match status" value="1"/>
</dbReference>
<dbReference type="GO" id="GO:0015421">
    <property type="term" value="F:ABC-type oligopeptide transporter activity"/>
    <property type="evidence" value="ECO:0007669"/>
    <property type="project" value="TreeGrafter"/>
</dbReference>
<evidence type="ECO:0000313" key="13">
    <source>
        <dbReference type="EMBL" id="KJE77639.1"/>
    </source>
</evidence>
<feature type="transmembrane region" description="Helical" evidence="10">
    <location>
        <begin position="69"/>
        <end position="93"/>
    </location>
</feature>
<dbReference type="Gene3D" id="1.20.1560.10">
    <property type="entry name" value="ABC transporter type 1, transmembrane domain"/>
    <property type="match status" value="1"/>
</dbReference>
<evidence type="ECO:0000256" key="1">
    <source>
        <dbReference type="ARBA" id="ARBA00004429"/>
    </source>
</evidence>
<protein>
    <submittedName>
        <fullName evidence="13">Putative multidrug export ATP-binding/permease protein</fullName>
        <ecNumber evidence="13">3.6.3.-</ecNumber>
    </submittedName>
</protein>
<dbReference type="RefSeq" id="WP_035388676.1">
    <property type="nucleotide sequence ID" value="NZ_JQKF01000003.1"/>
</dbReference>
<feature type="domain" description="ABC transmembrane type-1" evidence="12">
    <location>
        <begin position="38"/>
        <end position="320"/>
    </location>
</feature>
<feature type="transmembrane region" description="Helical" evidence="10">
    <location>
        <begin position="175"/>
        <end position="193"/>
    </location>
</feature>
<dbReference type="AlphaFoldDB" id="A0A0D8FXD9"/>
<evidence type="ECO:0000256" key="6">
    <source>
        <dbReference type="ARBA" id="ARBA00022840"/>
    </source>
</evidence>
<evidence type="ECO:0000259" key="12">
    <source>
        <dbReference type="PROSITE" id="PS50929"/>
    </source>
</evidence>
<sequence>MRGLRNRSSTPVSVKDIDSRTLGRAWQVTKEFRFGITLYLLAILLAALFGSLTPLLFKDLINNAIPRGSVHLLIIYAVILGVLTLAQTGVGVLSRYLQSVIGEGIIYRLRIRLFEHMQTLSLSFFTHSQTGSIISRVNNDVVASQQVVGTLGSLVSDVATLVFTLFFMFELSPQVTILALLIVPVLIALDRLLGKRLTRYARVQMQANAEMSAFEQERFNVSGSLLVSLFGNRSRESEQFRTQAAEVREAGIRFALFGRLYYSTLALMGGIGTVAVYAIGGDEAIHHVLTLGALVALAQYVTKLFAPLTDLSSARVNLLQALVSFDRVYEVLDLTPEVQNPTQPIHLPKPAGQINFEHVSFKYPSATPLASLAKNPVATEPVNNDYALFDVNMTLEQGTMTALVGQSGAGKTTITNLITRLYDPTDGSISFDGVDLRALDIETLRMLIGVVSQDPFLFHDTVRSNLLYANIHATTQELSAAVEASQLAELIERLPQGLDTLVGERGYRLSGGEKQRMSIARVLLKDPKVVVLDEATSSLDSTNEARIQEAIGRTLKGRTSLVIAHRLSTVLDADMIVVLDHGRVAEVGPHRTLIERRGLYAEVFERQFRTPDTASRSDQITQTPE</sequence>
<dbReference type="PROSITE" id="PS00211">
    <property type="entry name" value="ABC_TRANSPORTER_1"/>
    <property type="match status" value="1"/>
</dbReference>
<dbReference type="PANTHER" id="PTHR43394:SF1">
    <property type="entry name" value="ATP-BINDING CASSETTE SUB-FAMILY B MEMBER 10, MITOCHONDRIAL"/>
    <property type="match status" value="1"/>
</dbReference>
<dbReference type="InterPro" id="IPR003593">
    <property type="entry name" value="AAA+_ATPase"/>
</dbReference>
<comment type="caution">
    <text evidence="13">The sequence shown here is derived from an EMBL/GenBank/DDBJ whole genome shotgun (WGS) entry which is preliminary data.</text>
</comment>
<evidence type="ECO:0000256" key="10">
    <source>
        <dbReference type="SAM" id="Phobius"/>
    </source>
</evidence>
<dbReference type="InterPro" id="IPR003439">
    <property type="entry name" value="ABC_transporter-like_ATP-bd"/>
</dbReference>
<dbReference type="Gene3D" id="3.40.50.300">
    <property type="entry name" value="P-loop containing nucleotide triphosphate hydrolases"/>
    <property type="match status" value="1"/>
</dbReference>
<dbReference type="InterPro" id="IPR036640">
    <property type="entry name" value="ABC1_TM_sf"/>
</dbReference>
<dbReference type="InterPro" id="IPR039421">
    <property type="entry name" value="Type_1_exporter"/>
</dbReference>
<keyword evidence="6 13" id="KW-0067">ATP-binding</keyword>
<dbReference type="Proteomes" id="UP000032336">
    <property type="component" value="Unassembled WGS sequence"/>
</dbReference>
<evidence type="ECO:0000256" key="3">
    <source>
        <dbReference type="ARBA" id="ARBA00022475"/>
    </source>
</evidence>
<dbReference type="EC" id="3.6.3.-" evidence="13"/>
<keyword evidence="7 10" id="KW-1133">Transmembrane helix</keyword>
<evidence type="ECO:0000256" key="8">
    <source>
        <dbReference type="ARBA" id="ARBA00023136"/>
    </source>
</evidence>
<gene>
    <name evidence="13" type="ORF">FEAC_07500</name>
</gene>
<dbReference type="PANTHER" id="PTHR43394">
    <property type="entry name" value="ATP-DEPENDENT PERMEASE MDL1, MITOCHONDRIAL"/>
    <property type="match status" value="1"/>
</dbReference>
<feature type="transmembrane region" description="Helical" evidence="10">
    <location>
        <begin position="147"/>
        <end position="169"/>
    </location>
</feature>
<dbReference type="InterPro" id="IPR027417">
    <property type="entry name" value="P-loop_NTPase"/>
</dbReference>
<organism evidence="13 14">
    <name type="scientific">Ferrimicrobium acidiphilum DSM 19497</name>
    <dbReference type="NCBI Taxonomy" id="1121877"/>
    <lineage>
        <taxon>Bacteria</taxon>
        <taxon>Bacillati</taxon>
        <taxon>Actinomycetota</taxon>
        <taxon>Acidimicrobiia</taxon>
        <taxon>Acidimicrobiales</taxon>
        <taxon>Acidimicrobiaceae</taxon>
        <taxon>Ferrimicrobium</taxon>
    </lineage>
</organism>
<accession>A0A0D8FXD9</accession>